<sequence length="88" mass="9808">MALVGNNTYYYEACKKQGLGRAGLHEILRSANTQLRVCQAGRRGVAEGVMKTNILVPSRGGKLIHFDYARPVKEIWTSAPEEETRAFL</sequence>
<protein>
    <submittedName>
        <fullName evidence="1">Uncharacterized protein</fullName>
    </submittedName>
</protein>
<reference evidence="1" key="1">
    <citation type="submission" date="2020-04" db="EMBL/GenBank/DDBJ databases">
        <title>Draft genome resource of the tomato pathogen Pseudocercospora fuligena.</title>
        <authorList>
            <person name="Zaccaron A."/>
        </authorList>
    </citation>
    <scope>NUCLEOTIDE SEQUENCE</scope>
    <source>
        <strain evidence="1">PF001</strain>
    </source>
</reference>
<evidence type="ECO:0000313" key="2">
    <source>
        <dbReference type="Proteomes" id="UP000660729"/>
    </source>
</evidence>
<comment type="caution">
    <text evidence="1">The sequence shown here is derived from an EMBL/GenBank/DDBJ whole genome shotgun (WGS) entry which is preliminary data.</text>
</comment>
<evidence type="ECO:0000313" key="1">
    <source>
        <dbReference type="EMBL" id="KAF7187491.1"/>
    </source>
</evidence>
<keyword evidence="2" id="KW-1185">Reference proteome</keyword>
<name>A0A8H6RCH1_9PEZI</name>
<gene>
    <name evidence="1" type="ORF">HII31_11115</name>
</gene>
<dbReference type="Proteomes" id="UP000660729">
    <property type="component" value="Unassembled WGS sequence"/>
</dbReference>
<proteinExistence type="predicted"/>
<accession>A0A8H6RCH1</accession>
<organism evidence="1 2">
    <name type="scientific">Pseudocercospora fuligena</name>
    <dbReference type="NCBI Taxonomy" id="685502"/>
    <lineage>
        <taxon>Eukaryota</taxon>
        <taxon>Fungi</taxon>
        <taxon>Dikarya</taxon>
        <taxon>Ascomycota</taxon>
        <taxon>Pezizomycotina</taxon>
        <taxon>Dothideomycetes</taxon>
        <taxon>Dothideomycetidae</taxon>
        <taxon>Mycosphaerellales</taxon>
        <taxon>Mycosphaerellaceae</taxon>
        <taxon>Pseudocercospora</taxon>
    </lineage>
</organism>
<dbReference type="AlphaFoldDB" id="A0A8H6RCH1"/>
<dbReference type="EMBL" id="JABCIY010000227">
    <property type="protein sequence ID" value="KAF7187491.1"/>
    <property type="molecule type" value="Genomic_DNA"/>
</dbReference>